<comment type="pathway">
    <text evidence="4 19">Cell wall biogenesis; peptidoglycan biosynthesis.</text>
</comment>
<dbReference type="InterPro" id="IPR016166">
    <property type="entry name" value="FAD-bd_PCMH"/>
</dbReference>
<dbReference type="EC" id="1.3.1.98" evidence="5 19"/>
<keyword evidence="14 19" id="KW-0560">Oxidoreductase</keyword>
<evidence type="ECO:0000259" key="20">
    <source>
        <dbReference type="PROSITE" id="PS51387"/>
    </source>
</evidence>
<evidence type="ECO:0000313" key="22">
    <source>
        <dbReference type="Proteomes" id="UP001549112"/>
    </source>
</evidence>
<dbReference type="PANTHER" id="PTHR21071">
    <property type="entry name" value="UDP-N-ACETYLENOLPYRUVOYLGLUCOSAMINE REDUCTASE"/>
    <property type="match status" value="1"/>
</dbReference>
<evidence type="ECO:0000256" key="3">
    <source>
        <dbReference type="ARBA" id="ARBA00004496"/>
    </source>
</evidence>
<evidence type="ECO:0000256" key="13">
    <source>
        <dbReference type="ARBA" id="ARBA00022984"/>
    </source>
</evidence>
<dbReference type="Gene3D" id="3.30.465.10">
    <property type="match status" value="1"/>
</dbReference>
<dbReference type="NCBIfam" id="NF010480">
    <property type="entry name" value="PRK13905.1"/>
    <property type="match status" value="1"/>
</dbReference>
<dbReference type="Gene3D" id="3.90.78.10">
    <property type="entry name" value="UDP-N-acetylenolpyruvoylglucosamine reductase, C-terminal domain"/>
    <property type="match status" value="1"/>
</dbReference>
<evidence type="ECO:0000256" key="16">
    <source>
        <dbReference type="ARBA" id="ARBA00023316"/>
    </source>
</evidence>
<evidence type="ECO:0000256" key="15">
    <source>
        <dbReference type="ARBA" id="ARBA00023306"/>
    </source>
</evidence>
<feature type="active site" description="Proton donor" evidence="19">
    <location>
        <position position="235"/>
    </location>
</feature>
<dbReference type="InterPro" id="IPR016167">
    <property type="entry name" value="FAD-bd_PCMH_sub1"/>
</dbReference>
<keyword evidence="12 19" id="KW-0133">Cell shape</keyword>
<evidence type="ECO:0000256" key="9">
    <source>
        <dbReference type="ARBA" id="ARBA00022630"/>
    </source>
</evidence>
<dbReference type="SUPFAM" id="SSF56176">
    <property type="entry name" value="FAD-binding/transporter-associated domain-like"/>
    <property type="match status" value="1"/>
</dbReference>
<dbReference type="PANTHER" id="PTHR21071:SF4">
    <property type="entry name" value="UDP-N-ACETYLENOLPYRUVOYLGLUCOSAMINE REDUCTASE"/>
    <property type="match status" value="1"/>
</dbReference>
<keyword evidence="13 19" id="KW-0573">Peptidoglycan synthesis</keyword>
<reference evidence="21 22" key="1">
    <citation type="submission" date="2024-06" db="EMBL/GenBank/DDBJ databases">
        <title>Genomic Encyclopedia of Type Strains, Phase IV (KMG-IV): sequencing the most valuable type-strain genomes for metagenomic binning, comparative biology and taxonomic classification.</title>
        <authorList>
            <person name="Goeker M."/>
        </authorList>
    </citation>
    <scope>NUCLEOTIDE SEQUENCE [LARGE SCALE GENOMIC DNA]</scope>
    <source>
        <strain evidence="21 22">DSM 23650</strain>
    </source>
</reference>
<evidence type="ECO:0000313" key="21">
    <source>
        <dbReference type="EMBL" id="MET3559816.1"/>
    </source>
</evidence>
<comment type="subcellular location">
    <subcellularLocation>
        <location evidence="3 19">Cytoplasm</location>
    </subcellularLocation>
</comment>
<organism evidence="21 22">
    <name type="scientific">Bartonella japonica</name>
    <dbReference type="NCBI Taxonomy" id="357761"/>
    <lineage>
        <taxon>Bacteria</taxon>
        <taxon>Pseudomonadati</taxon>
        <taxon>Pseudomonadota</taxon>
        <taxon>Alphaproteobacteria</taxon>
        <taxon>Hyphomicrobiales</taxon>
        <taxon>Bartonellaceae</taxon>
        <taxon>Bartonella</taxon>
    </lineage>
</organism>
<evidence type="ECO:0000256" key="5">
    <source>
        <dbReference type="ARBA" id="ARBA00012518"/>
    </source>
</evidence>
<evidence type="ECO:0000256" key="10">
    <source>
        <dbReference type="ARBA" id="ARBA00022827"/>
    </source>
</evidence>
<dbReference type="Pfam" id="PF02873">
    <property type="entry name" value="MurB_C"/>
    <property type="match status" value="1"/>
</dbReference>
<comment type="caution">
    <text evidence="21">The sequence shown here is derived from an EMBL/GenBank/DDBJ whole genome shotgun (WGS) entry which is preliminary data.</text>
</comment>
<dbReference type="InterPro" id="IPR011601">
    <property type="entry name" value="MurB_C"/>
</dbReference>
<dbReference type="SUPFAM" id="SSF56194">
    <property type="entry name" value="Uridine diphospho-N-Acetylenolpyruvylglucosamine reductase, MurB, C-terminal domain"/>
    <property type="match status" value="1"/>
</dbReference>
<comment type="similarity">
    <text evidence="19">Belongs to the MurB family.</text>
</comment>
<protein>
    <recommendedName>
        <fullName evidence="6 19">UDP-N-acetylenolpyruvoylglucosamine reductase</fullName>
        <ecNumber evidence="5 19">1.3.1.98</ecNumber>
    </recommendedName>
    <alternativeName>
        <fullName evidence="17 19">UDP-N-acetylmuramate dehydrogenase</fullName>
    </alternativeName>
</protein>
<keyword evidence="7 19" id="KW-0963">Cytoplasm</keyword>
<evidence type="ECO:0000256" key="1">
    <source>
        <dbReference type="ARBA" id="ARBA00001974"/>
    </source>
</evidence>
<gene>
    <name evidence="19" type="primary">murB</name>
    <name evidence="21" type="ORF">ABID39_000494</name>
</gene>
<name>A0ABV2FMM9_9HYPH</name>
<dbReference type="PROSITE" id="PS51387">
    <property type="entry name" value="FAD_PCMH"/>
    <property type="match status" value="1"/>
</dbReference>
<dbReference type="InterPro" id="IPR016169">
    <property type="entry name" value="FAD-bd_PCMH_sub2"/>
</dbReference>
<dbReference type="HAMAP" id="MF_00037">
    <property type="entry name" value="MurB"/>
    <property type="match status" value="1"/>
</dbReference>
<feature type="active site" evidence="19">
    <location>
        <position position="186"/>
    </location>
</feature>
<keyword evidence="8 19" id="KW-0132">Cell division</keyword>
<keyword evidence="11 19" id="KW-0521">NADP</keyword>
<dbReference type="Proteomes" id="UP001549112">
    <property type="component" value="Unassembled WGS sequence"/>
</dbReference>
<dbReference type="EMBL" id="JBEPLT010000003">
    <property type="protein sequence ID" value="MET3559816.1"/>
    <property type="molecule type" value="Genomic_DNA"/>
</dbReference>
<comment type="cofactor">
    <cofactor evidence="1 19">
        <name>FAD</name>
        <dbReference type="ChEBI" id="CHEBI:57692"/>
    </cofactor>
</comment>
<keyword evidence="9 19" id="KW-0285">Flavoprotein</keyword>
<evidence type="ECO:0000256" key="6">
    <source>
        <dbReference type="ARBA" id="ARBA00015188"/>
    </source>
</evidence>
<evidence type="ECO:0000256" key="8">
    <source>
        <dbReference type="ARBA" id="ARBA00022618"/>
    </source>
</evidence>
<evidence type="ECO:0000256" key="19">
    <source>
        <dbReference type="HAMAP-Rule" id="MF_00037"/>
    </source>
</evidence>
<evidence type="ECO:0000256" key="11">
    <source>
        <dbReference type="ARBA" id="ARBA00022857"/>
    </source>
</evidence>
<dbReference type="InterPro" id="IPR036635">
    <property type="entry name" value="MurB_C_sf"/>
</dbReference>
<evidence type="ECO:0000256" key="2">
    <source>
        <dbReference type="ARBA" id="ARBA00003921"/>
    </source>
</evidence>
<sequence length="338" mass="37024">MVNFQIIDGEALLAQLEPALSEIKGKITPNVGMRKVAWFRAGGLAELFYQPADEADLALFLKNLPEPIPVTIVGIGSNLLVRDGGIPGVVIRLSSKNFGQIQQVSPKRFLVGAATADKHLAAAALEAEVAGFHFYHGIPGSLGGALKMNAGANGVETSARVVEVYALDRKGQRHILRLEDMHYSYRHCDVPEGFIFTAALLEGNSGNKDDIRAAMNEVAMHRETVQPIREKTGGSTFKNPENASAWRVIDAAGCRGLQIGGAQMSEMHCNFMINTGEATGYDLEALGETVRARVFAHSAHLLQWEIQRIGQFEQDRVVPCFDQSHELIQYYKKIEIKN</sequence>
<evidence type="ECO:0000256" key="12">
    <source>
        <dbReference type="ARBA" id="ARBA00022960"/>
    </source>
</evidence>
<keyword evidence="22" id="KW-1185">Reference proteome</keyword>
<evidence type="ECO:0000256" key="4">
    <source>
        <dbReference type="ARBA" id="ARBA00004752"/>
    </source>
</evidence>
<keyword evidence="15 19" id="KW-0131">Cell cycle</keyword>
<evidence type="ECO:0000256" key="18">
    <source>
        <dbReference type="ARBA" id="ARBA00048914"/>
    </source>
</evidence>
<keyword evidence="16 19" id="KW-0961">Cell wall biogenesis/degradation</keyword>
<dbReference type="Gene3D" id="3.30.43.10">
    <property type="entry name" value="Uridine Diphospho-n-acetylenolpyruvylglucosamine Reductase, domain 2"/>
    <property type="match status" value="1"/>
</dbReference>
<dbReference type="Pfam" id="PF01565">
    <property type="entry name" value="FAD_binding_4"/>
    <property type="match status" value="1"/>
</dbReference>
<feature type="active site" evidence="19">
    <location>
        <position position="305"/>
    </location>
</feature>
<dbReference type="InterPro" id="IPR003170">
    <property type="entry name" value="MurB"/>
</dbReference>
<proteinExistence type="inferred from homology"/>
<comment type="function">
    <text evidence="2 19">Cell wall formation.</text>
</comment>
<comment type="catalytic activity">
    <reaction evidence="18 19">
        <text>UDP-N-acetyl-alpha-D-muramate + NADP(+) = UDP-N-acetyl-3-O-(1-carboxyvinyl)-alpha-D-glucosamine + NADPH + H(+)</text>
        <dbReference type="Rhea" id="RHEA:12248"/>
        <dbReference type="ChEBI" id="CHEBI:15378"/>
        <dbReference type="ChEBI" id="CHEBI:57783"/>
        <dbReference type="ChEBI" id="CHEBI:58349"/>
        <dbReference type="ChEBI" id="CHEBI:68483"/>
        <dbReference type="ChEBI" id="CHEBI:70757"/>
        <dbReference type="EC" id="1.3.1.98"/>
    </reaction>
</comment>
<keyword evidence="10 19" id="KW-0274">FAD</keyword>
<evidence type="ECO:0000256" key="14">
    <source>
        <dbReference type="ARBA" id="ARBA00023002"/>
    </source>
</evidence>
<dbReference type="RefSeq" id="WP_354185688.1">
    <property type="nucleotide sequence ID" value="NZ_JBEPLT010000003.1"/>
</dbReference>
<dbReference type="InterPro" id="IPR006094">
    <property type="entry name" value="Oxid_FAD_bind_N"/>
</dbReference>
<accession>A0ABV2FMM9</accession>
<evidence type="ECO:0000256" key="17">
    <source>
        <dbReference type="ARBA" id="ARBA00031026"/>
    </source>
</evidence>
<dbReference type="GO" id="GO:0008762">
    <property type="term" value="F:UDP-N-acetylmuramate dehydrogenase activity"/>
    <property type="evidence" value="ECO:0007669"/>
    <property type="project" value="UniProtKB-EC"/>
</dbReference>
<evidence type="ECO:0000256" key="7">
    <source>
        <dbReference type="ARBA" id="ARBA00022490"/>
    </source>
</evidence>
<feature type="domain" description="FAD-binding PCMH-type" evidence="20">
    <location>
        <begin position="40"/>
        <end position="221"/>
    </location>
</feature>
<dbReference type="NCBIfam" id="TIGR00179">
    <property type="entry name" value="murB"/>
    <property type="match status" value="1"/>
</dbReference>
<dbReference type="InterPro" id="IPR036318">
    <property type="entry name" value="FAD-bd_PCMH-like_sf"/>
</dbReference>